<feature type="active site" evidence="19">
    <location>
        <position position="176"/>
    </location>
</feature>
<proteinExistence type="inferred from homology"/>
<dbReference type="PROSITE" id="PS51387">
    <property type="entry name" value="FAD_PCMH"/>
    <property type="match status" value="1"/>
</dbReference>
<protein>
    <recommendedName>
        <fullName evidence="6 19">UDP-N-acetylenolpyruvoylglucosamine reductase</fullName>
        <ecNumber evidence="5 19">1.3.1.98</ecNumber>
    </recommendedName>
    <alternativeName>
        <fullName evidence="17 19">UDP-N-acetylmuramate dehydrogenase</fullName>
    </alternativeName>
</protein>
<feature type="active site" evidence="19">
    <location>
        <position position="295"/>
    </location>
</feature>
<evidence type="ECO:0000313" key="21">
    <source>
        <dbReference type="EMBL" id="BDB95978.1"/>
    </source>
</evidence>
<dbReference type="Pfam" id="PF01565">
    <property type="entry name" value="FAD_binding_4"/>
    <property type="match status" value="1"/>
</dbReference>
<dbReference type="Pfam" id="PF02873">
    <property type="entry name" value="MurB_C"/>
    <property type="match status" value="1"/>
</dbReference>
<dbReference type="Gene3D" id="3.30.43.10">
    <property type="entry name" value="Uridine Diphospho-n-acetylenolpyruvylglucosamine Reductase, domain 2"/>
    <property type="match status" value="1"/>
</dbReference>
<evidence type="ECO:0000259" key="20">
    <source>
        <dbReference type="PROSITE" id="PS51387"/>
    </source>
</evidence>
<dbReference type="InterPro" id="IPR016167">
    <property type="entry name" value="FAD-bd_PCMH_sub1"/>
</dbReference>
<dbReference type="InterPro" id="IPR016166">
    <property type="entry name" value="FAD-bd_PCMH"/>
</dbReference>
<evidence type="ECO:0000256" key="13">
    <source>
        <dbReference type="ARBA" id="ARBA00022984"/>
    </source>
</evidence>
<evidence type="ECO:0000313" key="22">
    <source>
        <dbReference type="Proteomes" id="UP001320209"/>
    </source>
</evidence>
<keyword evidence="13 19" id="KW-0573">Peptidoglycan synthesis</keyword>
<feature type="domain" description="FAD-binding PCMH-type" evidence="20">
    <location>
        <begin position="29"/>
        <end position="196"/>
    </location>
</feature>
<evidence type="ECO:0000256" key="1">
    <source>
        <dbReference type="ARBA" id="ARBA00001974"/>
    </source>
</evidence>
<evidence type="ECO:0000256" key="17">
    <source>
        <dbReference type="ARBA" id="ARBA00031026"/>
    </source>
</evidence>
<dbReference type="EC" id="1.3.1.98" evidence="5 19"/>
<dbReference type="NCBIfam" id="TIGR00179">
    <property type="entry name" value="murB"/>
    <property type="match status" value="1"/>
</dbReference>
<dbReference type="NCBIfam" id="NF010480">
    <property type="entry name" value="PRK13905.1"/>
    <property type="match status" value="1"/>
</dbReference>
<keyword evidence="14 19" id="KW-0560">Oxidoreductase</keyword>
<dbReference type="InterPro" id="IPR036635">
    <property type="entry name" value="MurB_C_sf"/>
</dbReference>
<evidence type="ECO:0000256" key="18">
    <source>
        <dbReference type="ARBA" id="ARBA00048914"/>
    </source>
</evidence>
<evidence type="ECO:0000256" key="3">
    <source>
        <dbReference type="ARBA" id="ARBA00004496"/>
    </source>
</evidence>
<keyword evidence="7 19" id="KW-0963">Cytoplasm</keyword>
<evidence type="ECO:0000256" key="8">
    <source>
        <dbReference type="ARBA" id="ARBA00022618"/>
    </source>
</evidence>
<evidence type="ECO:0000256" key="2">
    <source>
        <dbReference type="ARBA" id="ARBA00003921"/>
    </source>
</evidence>
<comment type="subcellular location">
    <subcellularLocation>
        <location evidence="3 19">Cytoplasm</location>
    </subcellularLocation>
</comment>
<dbReference type="SUPFAM" id="SSF56194">
    <property type="entry name" value="Uridine diphospho-N-Acetylenolpyruvylglucosamine reductase, MurB, C-terminal domain"/>
    <property type="match status" value="1"/>
</dbReference>
<evidence type="ECO:0000256" key="6">
    <source>
        <dbReference type="ARBA" id="ARBA00015188"/>
    </source>
</evidence>
<keyword evidence="15 19" id="KW-0131">Cell cycle</keyword>
<dbReference type="HAMAP" id="MF_00037">
    <property type="entry name" value="MurB"/>
    <property type="match status" value="1"/>
</dbReference>
<evidence type="ECO:0000256" key="14">
    <source>
        <dbReference type="ARBA" id="ARBA00023002"/>
    </source>
</evidence>
<keyword evidence="22" id="KW-1185">Reference proteome</keyword>
<gene>
    <name evidence="19 21" type="primary">murB</name>
    <name evidence="21" type="ORF">HYD_1110</name>
</gene>
<keyword evidence="12 19" id="KW-0133">Cell shape</keyword>
<dbReference type="PANTHER" id="PTHR21071:SF4">
    <property type="entry name" value="UDP-N-ACETYLENOLPYRUVOYLGLUCOSAMINE REDUCTASE"/>
    <property type="match status" value="1"/>
</dbReference>
<sequence length="302" mass="32873">MDNISSLYLSKFGFLEKHVDLTSYTGFRTKSYASAMFIPSGVEGLCFLIRNKSDFECITTIGAGYNLLIRDGGIKGLTMSLGNNFGKISFRRSENFTDIDVGASVKSCEFASECQKQGLSGAEFLSVIPGTIGGALYMNAGCFGAEISQIVLNVHLVTDEGKTYTISADDIKYGYRSSSIPSDWIIVGATFRCTSSSIESVSHTVKKLREKKLSTQPTCGLSCGSVFKNPTRHCAWKIIDELGFRGASLGGAKVSEKHSNFLVNTGKAKASDIEQLGEKIRKEAASRLGIHLEWEIQRLGEF</sequence>
<keyword evidence="10 19" id="KW-0274">FAD</keyword>
<organism evidence="21 22">
    <name type="scientific">Candidatus Hydrogenosomobacter endosymbioticus</name>
    <dbReference type="NCBI Taxonomy" id="2558174"/>
    <lineage>
        <taxon>Bacteria</taxon>
        <taxon>Pseudomonadati</taxon>
        <taxon>Pseudomonadota</taxon>
        <taxon>Alphaproteobacteria</taxon>
        <taxon>Holosporales</taxon>
        <taxon>Holosporaceae</taxon>
        <taxon>Candidatus Hydrogenosomobacter</taxon>
    </lineage>
</organism>
<comment type="similarity">
    <text evidence="19">Belongs to the MurB family.</text>
</comment>
<dbReference type="Gene3D" id="3.90.78.10">
    <property type="entry name" value="UDP-N-acetylenolpyruvoylglucosamine reductase, C-terminal domain"/>
    <property type="match status" value="1"/>
</dbReference>
<evidence type="ECO:0000256" key="19">
    <source>
        <dbReference type="HAMAP-Rule" id="MF_00037"/>
    </source>
</evidence>
<comment type="pathway">
    <text evidence="4 19">Cell wall biogenesis; peptidoglycan biosynthesis.</text>
</comment>
<dbReference type="EMBL" id="AP025225">
    <property type="protein sequence ID" value="BDB95978.1"/>
    <property type="molecule type" value="Genomic_DNA"/>
</dbReference>
<keyword evidence="11 19" id="KW-0521">NADP</keyword>
<keyword evidence="8 19" id="KW-0132">Cell division</keyword>
<dbReference type="SUPFAM" id="SSF56176">
    <property type="entry name" value="FAD-binding/transporter-associated domain-like"/>
    <property type="match status" value="1"/>
</dbReference>
<dbReference type="RefSeq" id="WP_236865267.1">
    <property type="nucleotide sequence ID" value="NZ_AP025225.1"/>
</dbReference>
<keyword evidence="9 19" id="KW-0285">Flavoprotein</keyword>
<dbReference type="Proteomes" id="UP001320209">
    <property type="component" value="Chromosome"/>
</dbReference>
<evidence type="ECO:0000256" key="9">
    <source>
        <dbReference type="ARBA" id="ARBA00022630"/>
    </source>
</evidence>
<dbReference type="PANTHER" id="PTHR21071">
    <property type="entry name" value="UDP-N-ACETYLENOLPYRUVOYLGLUCOSAMINE REDUCTASE"/>
    <property type="match status" value="1"/>
</dbReference>
<evidence type="ECO:0000256" key="5">
    <source>
        <dbReference type="ARBA" id="ARBA00012518"/>
    </source>
</evidence>
<dbReference type="InterPro" id="IPR036318">
    <property type="entry name" value="FAD-bd_PCMH-like_sf"/>
</dbReference>
<evidence type="ECO:0000256" key="10">
    <source>
        <dbReference type="ARBA" id="ARBA00022827"/>
    </source>
</evidence>
<reference evidence="21" key="1">
    <citation type="submission" date="2021-10" db="EMBL/GenBank/DDBJ databases">
        <title>Genome Sequence of The Candidatus Hydrogeosomobacter endosymbioticus, an Intracellular Bacterial Symbiont of the Anaerobic Ciliate GW7.</title>
        <authorList>
            <person name="Shiohama Y."/>
            <person name="Shinzato N."/>
        </authorList>
    </citation>
    <scope>NUCLEOTIDE SEQUENCE [LARGE SCALE GENOMIC DNA]</scope>
    <source>
        <strain evidence="21">200920</strain>
    </source>
</reference>
<dbReference type="InterPro" id="IPR011601">
    <property type="entry name" value="MurB_C"/>
</dbReference>
<comment type="function">
    <text evidence="2 19">Cell wall formation.</text>
</comment>
<dbReference type="InterPro" id="IPR006094">
    <property type="entry name" value="Oxid_FAD_bind_N"/>
</dbReference>
<comment type="cofactor">
    <cofactor evidence="1 19">
        <name>FAD</name>
        <dbReference type="ChEBI" id="CHEBI:57692"/>
    </cofactor>
</comment>
<dbReference type="InterPro" id="IPR003170">
    <property type="entry name" value="MurB"/>
</dbReference>
<dbReference type="Gene3D" id="3.30.465.10">
    <property type="match status" value="1"/>
</dbReference>
<comment type="catalytic activity">
    <reaction evidence="18 19">
        <text>UDP-N-acetyl-alpha-D-muramate + NADP(+) = UDP-N-acetyl-3-O-(1-carboxyvinyl)-alpha-D-glucosamine + NADPH + H(+)</text>
        <dbReference type="Rhea" id="RHEA:12248"/>
        <dbReference type="ChEBI" id="CHEBI:15378"/>
        <dbReference type="ChEBI" id="CHEBI:57783"/>
        <dbReference type="ChEBI" id="CHEBI:58349"/>
        <dbReference type="ChEBI" id="CHEBI:68483"/>
        <dbReference type="ChEBI" id="CHEBI:70757"/>
        <dbReference type="EC" id="1.3.1.98"/>
    </reaction>
</comment>
<accession>A0ABM7V8A9</accession>
<evidence type="ECO:0000256" key="11">
    <source>
        <dbReference type="ARBA" id="ARBA00022857"/>
    </source>
</evidence>
<evidence type="ECO:0000256" key="12">
    <source>
        <dbReference type="ARBA" id="ARBA00022960"/>
    </source>
</evidence>
<feature type="active site" description="Proton donor" evidence="19">
    <location>
        <position position="225"/>
    </location>
</feature>
<keyword evidence="16 19" id="KW-0961">Cell wall biogenesis/degradation</keyword>
<evidence type="ECO:0000256" key="4">
    <source>
        <dbReference type="ARBA" id="ARBA00004752"/>
    </source>
</evidence>
<evidence type="ECO:0000256" key="7">
    <source>
        <dbReference type="ARBA" id="ARBA00022490"/>
    </source>
</evidence>
<evidence type="ECO:0000256" key="16">
    <source>
        <dbReference type="ARBA" id="ARBA00023316"/>
    </source>
</evidence>
<dbReference type="InterPro" id="IPR016169">
    <property type="entry name" value="FAD-bd_PCMH_sub2"/>
</dbReference>
<name>A0ABM7V8A9_9PROT</name>
<evidence type="ECO:0000256" key="15">
    <source>
        <dbReference type="ARBA" id="ARBA00023306"/>
    </source>
</evidence>